<accession>A0A1H4UQ37</accession>
<protein>
    <recommendedName>
        <fullName evidence="1">TPR repeat domain-containing protein</fullName>
    </recommendedName>
</protein>
<sequence>MSLTRTQIDSWNPATLTEIGDAWIALGTKVEDLFTRYVDGVTKVNDTYWEGKTAEAAQNRANADKKTALVVVDQLEALANRAKQGFHDVDAPLQRARMAIVAAESAGFRVADDLTVTDPGTPDPDNDRVNDMTGWQRDIADAASATETADATVRDALASARDGLRATFTSAAALGSDQGASDGTQLVSDPAGLNPEQVQRLTEAGELTPEQLDAVNSGNAATIPASQMEYLNQVSRSLDGKSPQEIQQIMDKLPPDSARALANSLQIVSNDKITATIKGDSQVPTTGGLNLLPDKMVESLTRDDLVTRGFKMVGPTGASSVELNGVADNQAIADIVQAGDAQYKSGSSLDQHLLEVGRQYLDAQVAHEQNPNHKFEYFTVDGRGTENTAITEGIFTAVGDDKIAVQNAVTQPDTGQNLVRDVLTHNWSDNGQAAASMFRFDDAEATVEDPRNPADVEAATRSGQIMSALAENMSTDWDTFRGIPGTDGQSVGEVNPDLLRTMSHSMSPYISDLAGAGRPENPGFNIGTWADPADNNHFGGSSNVFAVMNTDPEAGTHFTQSSMQEILAAEGRYAHDPAAPLAGGDLSTAGRIHGLMDRGLLLSTEDSYSDKAEQAQAIYDRKAAAYGALTSIGSVGLDRLPGGEFINTMIDAGGDPLKDAVIGKAPGPAPSVALEAPDFYRDYYNILQATPELPASFRGDYPWAFDSSGDLLSWEDLRSNAEMKGYGKDPLQTMFSNLGDPADGNGERIRNGYDDVVRNDG</sequence>
<keyword evidence="3" id="KW-1185">Reference proteome</keyword>
<dbReference type="Proteomes" id="UP000183561">
    <property type="component" value="Unassembled WGS sequence"/>
</dbReference>
<proteinExistence type="predicted"/>
<evidence type="ECO:0000313" key="2">
    <source>
        <dbReference type="EMBL" id="SEC70224.1"/>
    </source>
</evidence>
<dbReference type="InterPro" id="IPR057037">
    <property type="entry name" value="TPR_rep_actino"/>
</dbReference>
<evidence type="ECO:0000259" key="1">
    <source>
        <dbReference type="Pfam" id="PF23275"/>
    </source>
</evidence>
<dbReference type="Pfam" id="PF23275">
    <property type="entry name" value="TPR_23"/>
    <property type="match status" value="1"/>
</dbReference>
<dbReference type="EMBL" id="FNSV01000005">
    <property type="protein sequence ID" value="SEC70224.1"/>
    <property type="molecule type" value="Genomic_DNA"/>
</dbReference>
<dbReference type="OrthoDB" id="1187707at2"/>
<gene>
    <name evidence="2" type="ORF">SAMN04490239_5112</name>
</gene>
<name>A0A1H4UQ37_9NOCA</name>
<feature type="domain" description="TPR repeat" evidence="1">
    <location>
        <begin position="203"/>
        <end position="439"/>
    </location>
</feature>
<dbReference type="AlphaFoldDB" id="A0A1H4UQ37"/>
<evidence type="ECO:0000313" key="3">
    <source>
        <dbReference type="Proteomes" id="UP000183561"/>
    </source>
</evidence>
<dbReference type="RefSeq" id="WP_072938740.1">
    <property type="nucleotide sequence ID" value="NZ_FNSV01000005.1"/>
</dbReference>
<reference evidence="3" key="1">
    <citation type="submission" date="2016-10" db="EMBL/GenBank/DDBJ databases">
        <authorList>
            <person name="Varghese N."/>
            <person name="Submissions S."/>
        </authorList>
    </citation>
    <scope>NUCLEOTIDE SEQUENCE [LARGE SCALE GENOMIC DNA]</scope>
    <source>
        <strain evidence="3">DSM 44498</strain>
    </source>
</reference>
<organism evidence="2 3">
    <name type="scientific">Rhodococcus koreensis</name>
    <dbReference type="NCBI Taxonomy" id="99653"/>
    <lineage>
        <taxon>Bacteria</taxon>
        <taxon>Bacillati</taxon>
        <taxon>Actinomycetota</taxon>
        <taxon>Actinomycetes</taxon>
        <taxon>Mycobacteriales</taxon>
        <taxon>Nocardiaceae</taxon>
        <taxon>Rhodococcus</taxon>
    </lineage>
</organism>